<accession>A0ABD3C801</accession>
<dbReference type="InterPro" id="IPR010285">
    <property type="entry name" value="DNA_helicase_pif1-like_DEAD"/>
</dbReference>
<dbReference type="InterPro" id="IPR027417">
    <property type="entry name" value="P-loop_NTPase"/>
</dbReference>
<dbReference type="SUPFAM" id="SSF50249">
    <property type="entry name" value="Nucleic acid-binding proteins"/>
    <property type="match status" value="1"/>
</dbReference>
<feature type="domain" description="DNA helicase Pif1-like 2B" evidence="5">
    <location>
        <begin position="1839"/>
        <end position="1885"/>
    </location>
</feature>
<evidence type="ECO:0000313" key="7">
    <source>
        <dbReference type="Proteomes" id="UP001632038"/>
    </source>
</evidence>
<dbReference type="InterPro" id="IPR012340">
    <property type="entry name" value="NA-bd_OB-fold"/>
</dbReference>
<dbReference type="Pfam" id="PF05970">
    <property type="entry name" value="PIF1"/>
    <property type="match status" value="1"/>
</dbReference>
<keyword evidence="7" id="KW-1185">Reference proteome</keyword>
<comment type="catalytic activity">
    <reaction evidence="1">
        <text>ATP + H2O = ADP + phosphate + H(+)</text>
        <dbReference type="Rhea" id="RHEA:13065"/>
        <dbReference type="ChEBI" id="CHEBI:15377"/>
        <dbReference type="ChEBI" id="CHEBI:15378"/>
        <dbReference type="ChEBI" id="CHEBI:30616"/>
        <dbReference type="ChEBI" id="CHEBI:43474"/>
        <dbReference type="ChEBI" id="CHEBI:456216"/>
        <dbReference type="EC" id="5.6.2.3"/>
    </reaction>
</comment>
<evidence type="ECO:0000313" key="6">
    <source>
        <dbReference type="EMBL" id="KAL3625940.1"/>
    </source>
</evidence>
<evidence type="ECO:0000256" key="1">
    <source>
        <dbReference type="RuleBase" id="RU363044"/>
    </source>
</evidence>
<keyword evidence="1" id="KW-0347">Helicase</keyword>
<feature type="domain" description="DNA helicase Pif1-like DEAD-box helicase" evidence="3">
    <location>
        <begin position="1519"/>
        <end position="1742"/>
    </location>
</feature>
<organism evidence="6 7">
    <name type="scientific">Castilleja foliolosa</name>
    <dbReference type="NCBI Taxonomy" id="1961234"/>
    <lineage>
        <taxon>Eukaryota</taxon>
        <taxon>Viridiplantae</taxon>
        <taxon>Streptophyta</taxon>
        <taxon>Embryophyta</taxon>
        <taxon>Tracheophyta</taxon>
        <taxon>Spermatophyta</taxon>
        <taxon>Magnoliopsida</taxon>
        <taxon>eudicotyledons</taxon>
        <taxon>Gunneridae</taxon>
        <taxon>Pentapetalae</taxon>
        <taxon>asterids</taxon>
        <taxon>lamiids</taxon>
        <taxon>Lamiales</taxon>
        <taxon>Orobanchaceae</taxon>
        <taxon>Pedicularideae</taxon>
        <taxon>Castillejinae</taxon>
        <taxon>Castilleja</taxon>
    </lineage>
</organism>
<name>A0ABD3C801_9LAMI</name>
<evidence type="ECO:0000259" key="4">
    <source>
        <dbReference type="Pfam" id="PF14214"/>
    </source>
</evidence>
<dbReference type="Gene3D" id="2.40.50.140">
    <property type="entry name" value="Nucleic acid-binding proteins"/>
    <property type="match status" value="1"/>
</dbReference>
<dbReference type="GO" id="GO:0006281">
    <property type="term" value="P:DNA repair"/>
    <property type="evidence" value="ECO:0007669"/>
    <property type="project" value="UniProtKB-KW"/>
</dbReference>
<dbReference type="InterPro" id="IPR025476">
    <property type="entry name" value="Helitron_helicase-like"/>
</dbReference>
<gene>
    <name evidence="6" type="ORF">CASFOL_030469</name>
</gene>
<dbReference type="GO" id="GO:0006310">
    <property type="term" value="P:DNA recombination"/>
    <property type="evidence" value="ECO:0007669"/>
    <property type="project" value="UniProtKB-KW"/>
</dbReference>
<keyword evidence="1" id="KW-0233">DNA recombination</keyword>
<evidence type="ECO:0000259" key="3">
    <source>
        <dbReference type="Pfam" id="PF05970"/>
    </source>
</evidence>
<sequence>MGDNGKSLASRPVREVTRTNRPSLKLRVVRRFYRGVSTNKKALEIVFHDLEGGRITGVDKSMHLKNYDNRFIQGRVYAIRTNTYKVETNSGNFRNIIGKVVEIHAAQEREIDFKIVRLIEIVLEDLSGQQLSCTLWGDYVDEILFFESNIEHEAVILEYEAVISIRMDLYSVSNWRNNTGCLSILAVLDPTPSSPKSKVLFVHERSPSLFVSKTFFTGVLTSSSEGKENQSSNIPSSLSKTGLSNTTSNINTPQLNDSGSISSTFTENHQSKRQKCVSNIRPSRSSPLSNLTNVIYNSQKPGQRRRTQLLDKSFIDLRKYNLVENTLTYASDVPVDIIGLSNTTSTLATHDMIVSGTSNNGHPQTIIHNSFNQFGPLFDSPLSDITNVVDNALDNGHRRGTQVQTQNLTDCTPSNAFIDLNFTNLVENTLTYDSYVPLDKIGLSKTPLSINTPPMIRSGSQSLFDSTQINSFIDMTDDNLVENTLSYTNVVPMEVVTNSSIPDNLHDVIIRSQSSNNLSEHVLSGIETHYLPSSISHHIEIPVEIVGVIEKQPLPRKNISRRSCRSVLGIQIDDNVIDHPPLPSEYVDLGDASYECRYCDALFWLDERLLREGSSANPSYSGCCQGGIVDLPRLLEPPVFLSDLLHGNSSKSKHFQENIRSYNSMFCFTSMGGKIDHDINKGSGPRIFRLHGQNYHLIGSLLPEDGTTPKFAQMYIYDTENEISHRKNSVRGSSGVNNLCEDVIVGLKDMLDDNNKLVKTFRMAMDKIQKSCDANVRVRLIGKRQNSKDDRTRNLPTCSEVAVLVVGDFDNALGPSEIVVELKSGKLRRINELNISFLALQYPLLLPYGEDGFTEDIPFTRCKNITDKGRKNVSVRQYFAFRLHDRKNEASTILSSRRLFQQFIVDAYTMVEKYRLKWVYLNQKKFRFDIYKGLEDVVVSGDCDPKSRGKRIILPSTFTGGTRYMIQNYQDAMAICRTVGYPDLFITFTCNPAWPEIIRFLAARNMRPEDRPDIVTRVFKLKLSELIRKFKENQMFGKVVVVVYTIEFQKRGLPHAHILLFLAKENKYPTPGDIDRIISSEIPDKHSDPAYYDAVSTHMMHGPCGIARKSSPCMADGKCTKHFPKQYSETTVIDDDGYARYRRRDSGKIIEKGGVPLDNRYVVPHNCTLLMKFSAHINVEWCNQSRSIKYLFKYVNKGHDRMTAEFVQTANLGEPGKPIDEVSMYYDCRYISSCEASWRLLKFEVQYKHPPVQRLSFHLENEQNIVYEEDEDIDAVLAKPSTKTTMFMEWMELNKIDTKARELTYSDAPSEFVWDQKAKKWKPRQRNMSIGRLYYVPPGCGDNYYLRCLLTVVRGATSFKDYMKHNNVQYASFREACYACGLLGDDREYIDGIVEASQWASARALRSLFMSLLSADTLARTEDVWSKTWQYLSDDILHRQRKSFQNPDLRLSDSEIQNYTLVEIEKLLKQQSKSLLDYESMPFPEHDGSVVGHSRLISDELNYDRKALSLEHDRLFSNMTTEQECVYSNIISAVNSDKGGVLFVYGYGGTGKTYIWRTLSVALRSKGDIVLNVASSGIASLLLPGGRTAHSRFGIPLNPHEGSDCNIRKGTLLADLMIHCKLIILDEAPMMYKHCFEAVNNSLQDIMEDVCASNKDKPFGGKTVVFGGDFRQILPVVPKGTRQNIVNATINSSYLWKHCTVLRLTKNMRLQSLDDIEERAKLKEFSEWIASIGDGRVGTENEKGSASIEIPEDMLIKYSGDPIAAIVEDTYPMFRDSVDDPMFLRDRAILAPTLAAVHSINNYMNSLNSNDGYTYLSSDSTCKSDGSANDFMSELHTPEFLNSIECSGVPNHELHLKVGTPVMLLRNLDHSMGLCNGTRLVVTRLATHVLECKILTGAKSGEKVLLPRLNLTPSDTRIPFKFQRRQFPIMISYAMTINKSQGQSLSNVGLFLQKPVFGHGQLYVAVSRVTNRKGLRILVCDQDNAALNITDNVVYKEVFSNV</sequence>
<keyword evidence="1" id="KW-0234">DNA repair</keyword>
<dbReference type="Pfam" id="PF21530">
    <property type="entry name" value="Pif1_2B_dom"/>
    <property type="match status" value="1"/>
</dbReference>
<keyword evidence="1" id="KW-0067">ATP-binding</keyword>
<dbReference type="InterPro" id="IPR049163">
    <property type="entry name" value="Pif1-like_2B_dom"/>
</dbReference>
<dbReference type="CDD" id="cd18809">
    <property type="entry name" value="SF1_C_RecD"/>
    <property type="match status" value="1"/>
</dbReference>
<dbReference type="Proteomes" id="UP001632038">
    <property type="component" value="Unassembled WGS sequence"/>
</dbReference>
<protein>
    <recommendedName>
        <fullName evidence="1">ATP-dependent DNA helicase</fullName>
        <ecNumber evidence="1">5.6.2.3</ecNumber>
    </recommendedName>
</protein>
<feature type="compositionally biased region" description="Polar residues" evidence="2">
    <location>
        <begin position="223"/>
        <end position="268"/>
    </location>
</feature>
<evidence type="ECO:0000256" key="2">
    <source>
        <dbReference type="SAM" id="MobiDB-lite"/>
    </source>
</evidence>
<dbReference type="GO" id="GO:0005524">
    <property type="term" value="F:ATP binding"/>
    <property type="evidence" value="ECO:0007669"/>
    <property type="project" value="UniProtKB-KW"/>
</dbReference>
<proteinExistence type="inferred from homology"/>
<comment type="cofactor">
    <cofactor evidence="1">
        <name>Mg(2+)</name>
        <dbReference type="ChEBI" id="CHEBI:18420"/>
    </cofactor>
</comment>
<comment type="caution">
    <text evidence="6">The sequence shown here is derived from an EMBL/GenBank/DDBJ whole genome shotgun (WGS) entry which is preliminary data.</text>
</comment>
<dbReference type="GO" id="GO:0016787">
    <property type="term" value="F:hydrolase activity"/>
    <property type="evidence" value="ECO:0007669"/>
    <property type="project" value="UniProtKB-KW"/>
</dbReference>
<feature type="region of interest" description="Disordered" evidence="2">
    <location>
        <begin position="223"/>
        <end position="290"/>
    </location>
</feature>
<dbReference type="PANTHER" id="PTHR10492:SF74">
    <property type="entry name" value="ATP-DEPENDENT DNA HELICASE"/>
    <property type="match status" value="1"/>
</dbReference>
<feature type="domain" description="Helitron helicase-like" evidence="4">
    <location>
        <begin position="878"/>
        <end position="1060"/>
    </location>
</feature>
<keyword evidence="1" id="KW-0378">Hydrolase</keyword>
<dbReference type="Gene3D" id="3.40.50.300">
    <property type="entry name" value="P-loop containing nucleotide triphosphate hydrolases"/>
    <property type="match status" value="1"/>
</dbReference>
<feature type="compositionally biased region" description="Polar residues" evidence="2">
    <location>
        <begin position="276"/>
        <end position="290"/>
    </location>
</feature>
<reference evidence="7" key="1">
    <citation type="journal article" date="2024" name="IScience">
        <title>Strigolactones Initiate the Formation of Haustorium-like Structures in Castilleja.</title>
        <authorList>
            <person name="Buerger M."/>
            <person name="Peterson D."/>
            <person name="Chory J."/>
        </authorList>
    </citation>
    <scope>NUCLEOTIDE SEQUENCE [LARGE SCALE GENOMIC DNA]</scope>
</reference>
<dbReference type="SUPFAM" id="SSF52540">
    <property type="entry name" value="P-loop containing nucleoside triphosphate hydrolases"/>
    <property type="match status" value="2"/>
</dbReference>
<comment type="similarity">
    <text evidence="1">Belongs to the helicase family.</text>
</comment>
<dbReference type="GO" id="GO:0043139">
    <property type="term" value="F:5'-3' DNA helicase activity"/>
    <property type="evidence" value="ECO:0007669"/>
    <property type="project" value="UniProtKB-EC"/>
</dbReference>
<dbReference type="PANTHER" id="PTHR10492">
    <property type="match status" value="1"/>
</dbReference>
<evidence type="ECO:0000259" key="5">
    <source>
        <dbReference type="Pfam" id="PF21530"/>
    </source>
</evidence>
<dbReference type="Pfam" id="PF14214">
    <property type="entry name" value="Helitron_like_N"/>
    <property type="match status" value="1"/>
</dbReference>
<keyword evidence="1" id="KW-0547">Nucleotide-binding</keyword>
<dbReference type="EC" id="5.6.2.3" evidence="1"/>
<dbReference type="EMBL" id="JAVIJP010000048">
    <property type="protein sequence ID" value="KAL3625940.1"/>
    <property type="molecule type" value="Genomic_DNA"/>
</dbReference>
<keyword evidence="1" id="KW-0227">DNA damage</keyword>